<evidence type="ECO:0000259" key="1">
    <source>
        <dbReference type="Pfam" id="PF00144"/>
    </source>
</evidence>
<name>A0A248JUM7_9PROT</name>
<sequence>MGKETGDGAGWAPAVTKGSKAAVDGAALDAVFAALDTTHLPGVAVGVALDGVPLYRKGFGLASLELPVTLSPTIRMRIGSTTKHFGALAYMLLVEAGLAGLDDPVARHVPEMARAAAGVTMRQLMTHVSGLRCSLELALQLSGPGHPLSTADCMRLMADDDDVNFPAGEEWCYNNGGYVLLSLAIERLSGMRLGDFFRDRLFRPLGMNDTLLRLVDTDYVPNSASLHMVDGKGGYYRQPIGAEIAAEGGIVSTVDDMLRWLAHLRAALAGRPTVGSAETWRRMVEPAVLANGYVTGYGLGLMDTPYRGVRTVHHAGGVMGGSSQMITLPDHGLDIIVMANRAGLDPIDLAARVIDACVPTLGPKLEPHEGVIPTGTYYCPHNGGTFGLARHEGKAIISMGGMGLSLVRTPDGLLRPNVVVFHMGLDVPETAAPPKTLRGVEFGVERELVLLEPDPAADLRSLAGRYVAAASGTTAVVEPDGDGRTGRLVLTGRHGTLRHRLANLAPGLWDAKPLDLPVPIVGGLIAFDSQGFTFNSGRTRRLRFRKVS</sequence>
<dbReference type="KEGG" id="nao:Y958_15895"/>
<dbReference type="PANTHER" id="PTHR46825:SF9">
    <property type="entry name" value="BETA-LACTAMASE-RELATED DOMAIN-CONTAINING PROTEIN"/>
    <property type="match status" value="1"/>
</dbReference>
<dbReference type="EMBL" id="CP022111">
    <property type="protein sequence ID" value="ASG22427.1"/>
    <property type="molecule type" value="Genomic_DNA"/>
</dbReference>
<reference evidence="2 3" key="1">
    <citation type="submission" date="2017-06" db="EMBL/GenBank/DDBJ databases">
        <title>Complete genome sequence of Nitrospirillum amazonense strain CBAmC, an endophytic nitrogen-fixing and plant growth-promoting bacterium, isolated from sugarcane.</title>
        <authorList>
            <person name="Schwab S."/>
            <person name="dos Santos Teixeira K.R."/>
            <person name="Simoes Araujo J.L."/>
            <person name="Soares Vidal M."/>
            <person name="Borges de Freitas H.R."/>
            <person name="Rivello Crivelaro A.L."/>
            <person name="Bueno de Camargo Nunes A."/>
            <person name="dos Santos C.M."/>
            <person name="Palmeira da Silva Rosa D."/>
            <person name="da Silva Padilha D."/>
            <person name="da Silva E."/>
            <person name="Araujo Terra L."/>
            <person name="Soares Mendes V."/>
            <person name="Farinelli L."/>
            <person name="Magalhaes Cruz L."/>
            <person name="Baldani J.I."/>
        </authorList>
    </citation>
    <scope>NUCLEOTIDE SEQUENCE [LARGE SCALE GENOMIC DNA]</scope>
    <source>
        <strain evidence="2 3">CBAmC</strain>
    </source>
</reference>
<evidence type="ECO:0000313" key="3">
    <source>
        <dbReference type="Proteomes" id="UP000197153"/>
    </source>
</evidence>
<dbReference type="Proteomes" id="UP000197153">
    <property type="component" value="Chromosome 2"/>
</dbReference>
<dbReference type="PANTHER" id="PTHR46825">
    <property type="entry name" value="D-ALANYL-D-ALANINE-CARBOXYPEPTIDASE/ENDOPEPTIDASE AMPH"/>
    <property type="match status" value="1"/>
</dbReference>
<dbReference type="InterPro" id="IPR001466">
    <property type="entry name" value="Beta-lactam-related"/>
</dbReference>
<gene>
    <name evidence="2" type="ORF">Y958_15895</name>
</gene>
<accession>A0A248JUM7</accession>
<evidence type="ECO:0000313" key="2">
    <source>
        <dbReference type="EMBL" id="ASG22427.1"/>
    </source>
</evidence>
<dbReference type="Pfam" id="PF00144">
    <property type="entry name" value="Beta-lactamase"/>
    <property type="match status" value="1"/>
</dbReference>
<organism evidence="2 3">
    <name type="scientific">Nitrospirillum viridazoti CBAmc</name>
    <dbReference type="NCBI Taxonomy" id="1441467"/>
    <lineage>
        <taxon>Bacteria</taxon>
        <taxon>Pseudomonadati</taxon>
        <taxon>Pseudomonadota</taxon>
        <taxon>Alphaproteobacteria</taxon>
        <taxon>Rhodospirillales</taxon>
        <taxon>Azospirillaceae</taxon>
        <taxon>Nitrospirillum</taxon>
        <taxon>Nitrospirillum viridazoti</taxon>
    </lineage>
</organism>
<dbReference type="InterPro" id="IPR050491">
    <property type="entry name" value="AmpC-like"/>
</dbReference>
<keyword evidence="3" id="KW-1185">Reference proteome</keyword>
<protein>
    <recommendedName>
        <fullName evidence="1">Beta-lactamase-related domain-containing protein</fullName>
    </recommendedName>
</protein>
<dbReference type="SUPFAM" id="SSF56601">
    <property type="entry name" value="beta-lactamase/transpeptidase-like"/>
    <property type="match status" value="1"/>
</dbReference>
<dbReference type="Gene3D" id="3.40.710.10">
    <property type="entry name" value="DD-peptidase/beta-lactamase superfamily"/>
    <property type="match status" value="1"/>
</dbReference>
<dbReference type="AlphaFoldDB" id="A0A248JUM7"/>
<feature type="domain" description="Beta-lactamase-related" evidence="1">
    <location>
        <begin position="29"/>
        <end position="347"/>
    </location>
</feature>
<dbReference type="InterPro" id="IPR012338">
    <property type="entry name" value="Beta-lactam/transpept-like"/>
</dbReference>
<proteinExistence type="predicted"/>